<evidence type="ECO:0000313" key="3">
    <source>
        <dbReference type="Proteomes" id="UP001066276"/>
    </source>
</evidence>
<keyword evidence="3" id="KW-1185">Reference proteome</keyword>
<dbReference type="AlphaFoldDB" id="A0AAV7PXW4"/>
<protein>
    <submittedName>
        <fullName evidence="2">Uncharacterized protein</fullName>
    </submittedName>
</protein>
<evidence type="ECO:0000256" key="1">
    <source>
        <dbReference type="SAM" id="MobiDB-lite"/>
    </source>
</evidence>
<organism evidence="2 3">
    <name type="scientific">Pleurodeles waltl</name>
    <name type="common">Iberian ribbed newt</name>
    <dbReference type="NCBI Taxonomy" id="8319"/>
    <lineage>
        <taxon>Eukaryota</taxon>
        <taxon>Metazoa</taxon>
        <taxon>Chordata</taxon>
        <taxon>Craniata</taxon>
        <taxon>Vertebrata</taxon>
        <taxon>Euteleostomi</taxon>
        <taxon>Amphibia</taxon>
        <taxon>Batrachia</taxon>
        <taxon>Caudata</taxon>
        <taxon>Salamandroidea</taxon>
        <taxon>Salamandridae</taxon>
        <taxon>Pleurodelinae</taxon>
        <taxon>Pleurodeles</taxon>
    </lineage>
</organism>
<gene>
    <name evidence="2" type="ORF">NDU88_009028</name>
</gene>
<dbReference type="Proteomes" id="UP001066276">
    <property type="component" value="Chromosome 7"/>
</dbReference>
<name>A0AAV7PXW4_PLEWA</name>
<dbReference type="EMBL" id="JANPWB010000011">
    <property type="protein sequence ID" value="KAJ1130678.1"/>
    <property type="molecule type" value="Genomic_DNA"/>
</dbReference>
<feature type="region of interest" description="Disordered" evidence="1">
    <location>
        <begin position="1"/>
        <end position="28"/>
    </location>
</feature>
<evidence type="ECO:0000313" key="2">
    <source>
        <dbReference type="EMBL" id="KAJ1130678.1"/>
    </source>
</evidence>
<reference evidence="2" key="1">
    <citation type="journal article" date="2022" name="bioRxiv">
        <title>Sequencing and chromosome-scale assembly of the giantPleurodeles waltlgenome.</title>
        <authorList>
            <person name="Brown T."/>
            <person name="Elewa A."/>
            <person name="Iarovenko S."/>
            <person name="Subramanian E."/>
            <person name="Araus A.J."/>
            <person name="Petzold A."/>
            <person name="Susuki M."/>
            <person name="Suzuki K.-i.T."/>
            <person name="Hayashi T."/>
            <person name="Toyoda A."/>
            <person name="Oliveira C."/>
            <person name="Osipova E."/>
            <person name="Leigh N.D."/>
            <person name="Simon A."/>
            <person name="Yun M.H."/>
        </authorList>
    </citation>
    <scope>NUCLEOTIDE SEQUENCE</scope>
    <source>
        <strain evidence="2">20211129_DDA</strain>
        <tissue evidence="2">Liver</tissue>
    </source>
</reference>
<proteinExistence type="predicted"/>
<accession>A0AAV7PXW4</accession>
<sequence length="119" mass="13674">MLQQSLQARSAAGPRNWNLGETRRKTRSAGRTRLITSFYHKVGQKVDKAFSLQQTTEQISEQNSKQTNKQIEPELQFEKQAAALAQRLEQKQEPDLIALRMEDVGGKSYRRRSERGSEI</sequence>
<comment type="caution">
    <text evidence="2">The sequence shown here is derived from an EMBL/GenBank/DDBJ whole genome shotgun (WGS) entry which is preliminary data.</text>
</comment>